<dbReference type="CDD" id="cd05802">
    <property type="entry name" value="GlmM"/>
    <property type="match status" value="1"/>
</dbReference>
<dbReference type="FunFam" id="3.40.120.10:FF:000003">
    <property type="entry name" value="Phosphoglucosamine mutase"/>
    <property type="match status" value="1"/>
</dbReference>
<gene>
    <name evidence="14" type="ORF">BGZ97_004707</name>
</gene>
<dbReference type="PROSITE" id="PS00793">
    <property type="entry name" value="DHPS_2"/>
    <property type="match status" value="1"/>
</dbReference>
<dbReference type="Proteomes" id="UP000823405">
    <property type="component" value="Unassembled WGS sequence"/>
</dbReference>
<dbReference type="GO" id="GO:0005829">
    <property type="term" value="C:cytosol"/>
    <property type="evidence" value="ECO:0007669"/>
    <property type="project" value="TreeGrafter"/>
</dbReference>
<dbReference type="InterPro" id="IPR005846">
    <property type="entry name" value="A-D-PHexomutase_a/b/a-III"/>
</dbReference>
<dbReference type="FunFam" id="3.40.120.10:FF:000001">
    <property type="entry name" value="Phosphoglucosamine mutase"/>
    <property type="match status" value="1"/>
</dbReference>
<dbReference type="SUPFAM" id="SSF51717">
    <property type="entry name" value="Dihydropteroate synthetase-like"/>
    <property type="match status" value="1"/>
</dbReference>
<dbReference type="Pfam" id="PF02879">
    <property type="entry name" value="PGM_PMM_II"/>
    <property type="match status" value="1"/>
</dbReference>
<dbReference type="EMBL" id="JAAAIN010000022">
    <property type="protein sequence ID" value="KAG0322711.1"/>
    <property type="molecule type" value="Genomic_DNA"/>
</dbReference>
<evidence type="ECO:0000313" key="14">
    <source>
        <dbReference type="EMBL" id="KAG0322711.1"/>
    </source>
</evidence>
<dbReference type="InterPro" id="IPR005845">
    <property type="entry name" value="A-D-PHexomutase_a/b/a-II"/>
</dbReference>
<keyword evidence="8" id="KW-0808">Transferase</keyword>
<dbReference type="InterPro" id="IPR005843">
    <property type="entry name" value="A-D-PHexomutase_C"/>
</dbReference>
<dbReference type="Pfam" id="PF02878">
    <property type="entry name" value="PGM_PMM_I"/>
    <property type="match status" value="1"/>
</dbReference>
<dbReference type="Gene3D" id="3.20.20.20">
    <property type="entry name" value="Dihydropteroate synthase-like"/>
    <property type="match status" value="1"/>
</dbReference>
<dbReference type="Pfam" id="PF00809">
    <property type="entry name" value="Pterin_bind"/>
    <property type="match status" value="1"/>
</dbReference>
<comment type="pathway">
    <text evidence="4">Cofactor biosynthesis; tetrahydrofolate biosynthesis; 7,8-dihydrofolate from 2-amino-4-hydroxy-6-hydroxymethyl-7,8-dihydropteridine diphosphate and 4-aminobenzoate: step 1/2.</text>
</comment>
<dbReference type="GO" id="GO:0004156">
    <property type="term" value="F:dihydropteroate synthase activity"/>
    <property type="evidence" value="ECO:0007669"/>
    <property type="project" value="UniProtKB-EC"/>
</dbReference>
<dbReference type="SUPFAM" id="SSF55957">
    <property type="entry name" value="Phosphoglucomutase, C-terminal domain"/>
    <property type="match status" value="1"/>
</dbReference>
<keyword evidence="12" id="KW-0413">Isomerase</keyword>
<dbReference type="GO" id="GO:0005975">
    <property type="term" value="P:carbohydrate metabolic process"/>
    <property type="evidence" value="ECO:0007669"/>
    <property type="project" value="InterPro"/>
</dbReference>
<evidence type="ECO:0000256" key="11">
    <source>
        <dbReference type="ARBA" id="ARBA00022909"/>
    </source>
</evidence>
<dbReference type="InterPro" id="IPR006390">
    <property type="entry name" value="DHP_synth_dom"/>
</dbReference>
<keyword evidence="11" id="KW-0289">Folate biosynthesis</keyword>
<comment type="catalytic activity">
    <reaction evidence="1">
        <text>(7,8-dihydropterin-6-yl)methyl diphosphate + 4-aminobenzoate = 7,8-dihydropteroate + diphosphate</text>
        <dbReference type="Rhea" id="RHEA:19949"/>
        <dbReference type="ChEBI" id="CHEBI:17836"/>
        <dbReference type="ChEBI" id="CHEBI:17839"/>
        <dbReference type="ChEBI" id="CHEBI:33019"/>
        <dbReference type="ChEBI" id="CHEBI:72950"/>
        <dbReference type="EC" id="2.5.1.15"/>
    </reaction>
</comment>
<dbReference type="GO" id="GO:0046656">
    <property type="term" value="P:folic acid biosynthetic process"/>
    <property type="evidence" value="ECO:0007669"/>
    <property type="project" value="UniProtKB-KW"/>
</dbReference>
<dbReference type="PANTHER" id="PTHR20941">
    <property type="entry name" value="FOLATE SYNTHESIS PROTEINS"/>
    <property type="match status" value="1"/>
</dbReference>
<dbReference type="AlphaFoldDB" id="A0A9P6RL50"/>
<dbReference type="FunFam" id="3.30.310.50:FF:000001">
    <property type="entry name" value="Phosphoglucosamine mutase"/>
    <property type="match status" value="1"/>
</dbReference>
<comment type="caution">
    <text evidence="14">The sequence shown here is derived from an EMBL/GenBank/DDBJ whole genome shotgun (WGS) entry which is preliminary data.</text>
</comment>
<dbReference type="SUPFAM" id="SSF53738">
    <property type="entry name" value="Phosphoglucomutase, first 3 domains"/>
    <property type="match status" value="3"/>
</dbReference>
<dbReference type="Gene3D" id="3.40.120.10">
    <property type="entry name" value="Alpha-D-Glucose-1,6-Bisphosphate, subunit A, domain 3"/>
    <property type="match status" value="3"/>
</dbReference>
<feature type="domain" description="Pterin-binding" evidence="13">
    <location>
        <begin position="1"/>
        <end position="249"/>
    </location>
</feature>
<dbReference type="Gene3D" id="3.30.310.50">
    <property type="entry name" value="Alpha-D-phosphohexomutase, C-terminal domain"/>
    <property type="match status" value="1"/>
</dbReference>
<dbReference type="InterPro" id="IPR000489">
    <property type="entry name" value="Pterin-binding_dom"/>
</dbReference>
<comment type="cofactor">
    <cofactor evidence="3">
        <name>Mg(2+)</name>
        <dbReference type="ChEBI" id="CHEBI:18420"/>
    </cofactor>
</comment>
<dbReference type="PANTHER" id="PTHR20941:SF1">
    <property type="entry name" value="FOLIC ACID SYNTHESIS PROTEIN FOL1"/>
    <property type="match status" value="1"/>
</dbReference>
<name>A0A9P6RL50_9FUNG</name>
<dbReference type="EC" id="2.5.1.15" evidence="6"/>
<evidence type="ECO:0000256" key="2">
    <source>
        <dbReference type="ARBA" id="ARBA00000198"/>
    </source>
</evidence>
<accession>A0A9P6RL50</accession>
<dbReference type="PROSITE" id="PS50972">
    <property type="entry name" value="PTERIN_BINDING"/>
    <property type="match status" value="1"/>
</dbReference>
<evidence type="ECO:0000313" key="15">
    <source>
        <dbReference type="Proteomes" id="UP000823405"/>
    </source>
</evidence>
<dbReference type="NCBIfam" id="TIGR01455">
    <property type="entry name" value="glmM"/>
    <property type="match status" value="1"/>
</dbReference>
<dbReference type="NCBIfam" id="TIGR01496">
    <property type="entry name" value="DHPS"/>
    <property type="match status" value="1"/>
</dbReference>
<dbReference type="GO" id="GO:0046654">
    <property type="term" value="P:tetrahydrofolate biosynthetic process"/>
    <property type="evidence" value="ECO:0007669"/>
    <property type="project" value="TreeGrafter"/>
</dbReference>
<evidence type="ECO:0000256" key="12">
    <source>
        <dbReference type="ARBA" id="ARBA00023235"/>
    </source>
</evidence>
<dbReference type="Pfam" id="PF02880">
    <property type="entry name" value="PGM_PMM_III"/>
    <property type="match status" value="1"/>
</dbReference>
<evidence type="ECO:0000259" key="13">
    <source>
        <dbReference type="PROSITE" id="PS50972"/>
    </source>
</evidence>
<dbReference type="InterPro" id="IPR016066">
    <property type="entry name" value="A-D-PHexomutase_CS"/>
</dbReference>
<dbReference type="GO" id="GO:0003848">
    <property type="term" value="F:2-amino-4-hydroxy-6-hydroxymethyldihydropteridine diphosphokinase activity"/>
    <property type="evidence" value="ECO:0007669"/>
    <property type="project" value="UniProtKB-EC"/>
</dbReference>
<proteinExistence type="inferred from homology"/>
<dbReference type="InterPro" id="IPR036900">
    <property type="entry name" value="A-D-PHexomutase_C_sf"/>
</dbReference>
<dbReference type="HAMAP" id="MF_01554_B">
    <property type="entry name" value="GlmM_B"/>
    <property type="match status" value="1"/>
</dbReference>
<dbReference type="NCBIfam" id="NF008139">
    <property type="entry name" value="PRK10887.1"/>
    <property type="match status" value="1"/>
</dbReference>
<dbReference type="PRINTS" id="PR00509">
    <property type="entry name" value="PGMPMM"/>
</dbReference>
<dbReference type="Pfam" id="PF00408">
    <property type="entry name" value="PGM_PMM_IV"/>
    <property type="match status" value="1"/>
</dbReference>
<comment type="similarity">
    <text evidence="5">Belongs to the phosphohexose mutase family.</text>
</comment>
<dbReference type="OrthoDB" id="615426at2759"/>
<evidence type="ECO:0000256" key="4">
    <source>
        <dbReference type="ARBA" id="ARBA00004763"/>
    </source>
</evidence>
<evidence type="ECO:0000256" key="1">
    <source>
        <dbReference type="ARBA" id="ARBA00000012"/>
    </source>
</evidence>
<evidence type="ECO:0000256" key="8">
    <source>
        <dbReference type="ARBA" id="ARBA00022679"/>
    </source>
</evidence>
<keyword evidence="9" id="KW-0479">Metal-binding</keyword>
<dbReference type="CDD" id="cd00739">
    <property type="entry name" value="DHPS"/>
    <property type="match status" value="1"/>
</dbReference>
<comment type="catalytic activity">
    <reaction evidence="2">
        <text>6-hydroxymethyl-7,8-dihydropterin + ATP = (7,8-dihydropterin-6-yl)methyl diphosphate + AMP + H(+)</text>
        <dbReference type="Rhea" id="RHEA:11412"/>
        <dbReference type="ChEBI" id="CHEBI:15378"/>
        <dbReference type="ChEBI" id="CHEBI:30616"/>
        <dbReference type="ChEBI" id="CHEBI:44841"/>
        <dbReference type="ChEBI" id="CHEBI:72950"/>
        <dbReference type="ChEBI" id="CHEBI:456215"/>
        <dbReference type="EC" id="2.7.6.3"/>
    </reaction>
</comment>
<dbReference type="InterPro" id="IPR045031">
    <property type="entry name" value="DHP_synth-like"/>
</dbReference>
<dbReference type="InterPro" id="IPR006352">
    <property type="entry name" value="GlmM_bact"/>
</dbReference>
<dbReference type="GO" id="GO:0008966">
    <property type="term" value="F:phosphoglucosamine mutase activity"/>
    <property type="evidence" value="ECO:0007669"/>
    <property type="project" value="InterPro"/>
</dbReference>
<dbReference type="InterPro" id="IPR005841">
    <property type="entry name" value="Alpha-D-phosphohexomutase_SF"/>
</dbReference>
<organism evidence="14 15">
    <name type="scientific">Linnemannia gamsii</name>
    <dbReference type="NCBI Taxonomy" id="64522"/>
    <lineage>
        <taxon>Eukaryota</taxon>
        <taxon>Fungi</taxon>
        <taxon>Fungi incertae sedis</taxon>
        <taxon>Mucoromycota</taxon>
        <taxon>Mortierellomycotina</taxon>
        <taxon>Mortierellomycetes</taxon>
        <taxon>Mortierellales</taxon>
        <taxon>Mortierellaceae</taxon>
        <taxon>Linnemannia</taxon>
    </lineage>
</organism>
<keyword evidence="10" id="KW-0460">Magnesium</keyword>
<dbReference type="InterPro" id="IPR016055">
    <property type="entry name" value="A-D-PHexomutase_a/b/a-I/II/III"/>
</dbReference>
<evidence type="ECO:0000256" key="5">
    <source>
        <dbReference type="ARBA" id="ARBA00010231"/>
    </source>
</evidence>
<reference evidence="14" key="1">
    <citation type="journal article" date="2020" name="Fungal Divers.">
        <title>Resolving the Mortierellaceae phylogeny through synthesis of multi-gene phylogenetics and phylogenomics.</title>
        <authorList>
            <person name="Vandepol N."/>
            <person name="Liber J."/>
            <person name="Desiro A."/>
            <person name="Na H."/>
            <person name="Kennedy M."/>
            <person name="Barry K."/>
            <person name="Grigoriev I.V."/>
            <person name="Miller A.N."/>
            <person name="O'Donnell K."/>
            <person name="Stajich J.E."/>
            <person name="Bonito G."/>
        </authorList>
    </citation>
    <scope>NUCLEOTIDE SEQUENCE</scope>
    <source>
        <strain evidence="14">NVP60</strain>
    </source>
</reference>
<dbReference type="InterPro" id="IPR011005">
    <property type="entry name" value="Dihydropteroate_synth-like_sf"/>
</dbReference>
<evidence type="ECO:0000256" key="9">
    <source>
        <dbReference type="ARBA" id="ARBA00022723"/>
    </source>
</evidence>
<evidence type="ECO:0000256" key="10">
    <source>
        <dbReference type="ARBA" id="ARBA00022842"/>
    </source>
</evidence>
<dbReference type="GO" id="GO:0000287">
    <property type="term" value="F:magnesium ion binding"/>
    <property type="evidence" value="ECO:0007669"/>
    <property type="project" value="InterPro"/>
</dbReference>
<evidence type="ECO:0000256" key="7">
    <source>
        <dbReference type="ARBA" id="ARBA00022553"/>
    </source>
</evidence>
<keyword evidence="7" id="KW-0597">Phosphoprotein</keyword>
<evidence type="ECO:0000256" key="3">
    <source>
        <dbReference type="ARBA" id="ARBA00001946"/>
    </source>
</evidence>
<dbReference type="InterPro" id="IPR005844">
    <property type="entry name" value="A-D-PHexomutase_a/b/a-I"/>
</dbReference>
<dbReference type="PROSITE" id="PS00710">
    <property type="entry name" value="PGM_PMM"/>
    <property type="match status" value="1"/>
</dbReference>
<sequence length="694" mass="73493">MGILNITPDSFYDGAHFLNHDAALKRAMQMVDEGVDLIDIGGESTRPGAPAVPLNEELERVLPIIKALRDVGVPLSIDTHKPEVMRAALAEGADLINDIWGLRQPGALELVKQSACGLCVMHMSGTPQTMQKAPSYQDVVAEVAAFLHARIAELAAAGIARSRISVDPGFGFGKTLEHNYTLLAHLAQLAPADVPLLIGLSRKSMLGAVIDRPASERAAASIAGAICAAERGARIIRVHDVAPTVDALKIWNGIRGKVGELPITPDFVLRLGYVAGKVLAGADHGLQTGNRPTVLIGKDTRVSGYMLEAALEAGLSAAGVDVMLAGPMPTPGVAYLTRALRLAAGVVISASHNPYYDNGIKFFSGDGNKLPDEIEREIEANLDRALVCAPSEQLGKARRLDDAAGRYIEFCKSTFPAQFDLRGMKLVVDCAHGAAYDIAPHVFHELGADVVALGTQPNGFNINQECGATAPNALIQAVRENHADLGIALDGDADRLQIVDAAGRLYNGDELLYVLVVDRIATDGKVAGVVGTQMTNLAVEIALQRLGVAFERAAVGDRYVLERLRARGWQLGAEGSGHILSLDRHTTGDGIVSGLLVLAALKRSGQTLAAILRDVQLFPQKLINLQLRPGSDWQSNHEIKAAIAHAEHALGATGRVLIRASGTEPVLRVMVEAAQAAAAVHYAEAIADKVRSVA</sequence>
<protein>
    <recommendedName>
        <fullName evidence="6">dihydropteroate synthase</fullName>
        <ecNumber evidence="6">2.5.1.15</ecNumber>
    </recommendedName>
</protein>
<evidence type="ECO:0000256" key="6">
    <source>
        <dbReference type="ARBA" id="ARBA00012458"/>
    </source>
</evidence>
<keyword evidence="15" id="KW-1185">Reference proteome</keyword>